<dbReference type="OrthoDB" id="4031722at2759"/>
<evidence type="ECO:0000313" key="2">
    <source>
        <dbReference type="EMBL" id="QLQ82231.1"/>
    </source>
</evidence>
<feature type="region of interest" description="Disordered" evidence="1">
    <location>
        <begin position="290"/>
        <end position="313"/>
    </location>
</feature>
<protein>
    <submittedName>
        <fullName evidence="2">Uncharacterized protein</fullName>
    </submittedName>
</protein>
<evidence type="ECO:0000256" key="1">
    <source>
        <dbReference type="SAM" id="MobiDB-lite"/>
    </source>
</evidence>
<evidence type="ECO:0000313" key="3">
    <source>
        <dbReference type="Proteomes" id="UP000510647"/>
    </source>
</evidence>
<dbReference type="EMBL" id="CP059273">
    <property type="protein sequence ID" value="QLQ82231.1"/>
    <property type="molecule type" value="Genomic_DNA"/>
</dbReference>
<proteinExistence type="predicted"/>
<sequence>MVGLRKLLAIEKDFEISSRADDILGQFKVNRKRNMPIVKYWGTEGYFMFPSENSYDVYRQNGNEVGRLEGDGVGIPLLHICFEFPTLGNSVGNSPSLMVWKYVLVAVGEGPPLIYHEIVKQGSKWWLYRVPFCEIYRHWSFNHREYRFTFPYDKFPTTNCTLKRTVANRDLYTYMGETSMRWHVPMPLLIDTDQYTLQILDQSVPNLLDDSTTAKHKRRLKTDRKSIEIARYTRADRDFMPHRTSKRANLHVGEWSNAVAYGIQEVPWTTQVLACQGLLIHYIEHQRRESSSMKDGSRAARRNQLNTQVNLFR</sequence>
<feature type="compositionally biased region" description="Polar residues" evidence="1">
    <location>
        <begin position="303"/>
        <end position="313"/>
    </location>
</feature>
<name>A0A7H9HXW1_9SACH</name>
<dbReference type="AlphaFoldDB" id="A0A7H9HXW1"/>
<organism evidence="2 3">
    <name type="scientific">Torulaspora globosa</name>
    <dbReference type="NCBI Taxonomy" id="48254"/>
    <lineage>
        <taxon>Eukaryota</taxon>
        <taxon>Fungi</taxon>
        <taxon>Dikarya</taxon>
        <taxon>Ascomycota</taxon>
        <taxon>Saccharomycotina</taxon>
        <taxon>Saccharomycetes</taxon>
        <taxon>Saccharomycetales</taxon>
        <taxon>Saccharomycetaceae</taxon>
        <taxon>Torulaspora</taxon>
    </lineage>
</organism>
<keyword evidence="3" id="KW-1185">Reference proteome</keyword>
<accession>A0A7H9HXW1</accession>
<gene>
    <name evidence="2" type="ORF">HG537_0G04860</name>
</gene>
<reference evidence="2 3" key="1">
    <citation type="submission" date="2020-06" db="EMBL/GenBank/DDBJ databases">
        <title>The yeast mating-type switching endonuclease HO is a domesticated member of an unorthodox homing genetic element family.</title>
        <authorList>
            <person name="Coughlan A.Y."/>
            <person name="Lombardi L."/>
            <person name="Braun-Galleani S."/>
            <person name="Martos A.R."/>
            <person name="Galeote V."/>
            <person name="Bigey F."/>
            <person name="Dequin S."/>
            <person name="Byrne K.P."/>
            <person name="Wolfe K.H."/>
        </authorList>
    </citation>
    <scope>NUCLEOTIDE SEQUENCE [LARGE SCALE GENOMIC DNA]</scope>
    <source>
        <strain evidence="2 3">CBS2947</strain>
    </source>
</reference>
<dbReference type="Proteomes" id="UP000510647">
    <property type="component" value="Chromosome 7"/>
</dbReference>